<accession>A0ABS2SXG9</accession>
<dbReference type="Proteomes" id="UP001179280">
    <property type="component" value="Unassembled WGS sequence"/>
</dbReference>
<protein>
    <submittedName>
        <fullName evidence="1">Kinase-associated protein B</fullName>
    </submittedName>
</protein>
<dbReference type="Pfam" id="PF08810">
    <property type="entry name" value="KapB"/>
    <property type="match status" value="1"/>
</dbReference>
<dbReference type="Gene3D" id="2.30.30.430">
    <property type="entry name" value="Kinase associated protein B domain"/>
    <property type="match status" value="1"/>
</dbReference>
<organism evidence="1 2">
    <name type="scientific">Shouchella xiaoxiensis</name>
    <dbReference type="NCBI Taxonomy" id="766895"/>
    <lineage>
        <taxon>Bacteria</taxon>
        <taxon>Bacillati</taxon>
        <taxon>Bacillota</taxon>
        <taxon>Bacilli</taxon>
        <taxon>Bacillales</taxon>
        <taxon>Bacillaceae</taxon>
        <taxon>Shouchella</taxon>
    </lineage>
</organism>
<dbReference type="SUPFAM" id="SSF141251">
    <property type="entry name" value="Kinase-associated protein B-like"/>
    <property type="match status" value="1"/>
</dbReference>
<dbReference type="InterPro" id="IPR014916">
    <property type="entry name" value="KapB"/>
</dbReference>
<keyword evidence="1" id="KW-0808">Transferase</keyword>
<dbReference type="GO" id="GO:0016301">
    <property type="term" value="F:kinase activity"/>
    <property type="evidence" value="ECO:0007669"/>
    <property type="project" value="UniProtKB-KW"/>
</dbReference>
<name>A0ABS2SXG9_9BACI</name>
<evidence type="ECO:0000313" key="2">
    <source>
        <dbReference type="Proteomes" id="UP001179280"/>
    </source>
</evidence>
<keyword evidence="1" id="KW-0418">Kinase</keyword>
<dbReference type="EMBL" id="JAFBCV010000012">
    <property type="protein sequence ID" value="MBM7840228.1"/>
    <property type="molecule type" value="Genomic_DNA"/>
</dbReference>
<evidence type="ECO:0000313" key="1">
    <source>
        <dbReference type="EMBL" id="MBM7840228.1"/>
    </source>
</evidence>
<dbReference type="SMART" id="SM01298">
    <property type="entry name" value="KapB"/>
    <property type="match status" value="1"/>
</dbReference>
<sequence>MEIVRAKYKTGRYIGKLIEMKEEENRALFQVLAVETHPQQGDLHQPKQIDVPLFHQRKALAYLEKTWVPSSTVKPYNGDLPDYKQSLELALNAAKDKVRNDHSQWGQASLQLLDELEHEYRL</sequence>
<gene>
    <name evidence="1" type="ORF">JOC54_003508</name>
</gene>
<proteinExistence type="predicted"/>
<comment type="caution">
    <text evidence="1">The sequence shown here is derived from an EMBL/GenBank/DDBJ whole genome shotgun (WGS) entry which is preliminary data.</text>
</comment>
<reference evidence="1" key="1">
    <citation type="submission" date="2021-01" db="EMBL/GenBank/DDBJ databases">
        <title>Genomic Encyclopedia of Type Strains, Phase IV (KMG-IV): sequencing the most valuable type-strain genomes for metagenomic binning, comparative biology and taxonomic classification.</title>
        <authorList>
            <person name="Goeker M."/>
        </authorList>
    </citation>
    <scope>NUCLEOTIDE SEQUENCE</scope>
    <source>
        <strain evidence="1">DSM 21943</strain>
    </source>
</reference>
<keyword evidence="2" id="KW-1185">Reference proteome</keyword>
<dbReference type="InterPro" id="IPR038080">
    <property type="entry name" value="KapB_sf"/>
</dbReference>